<accession>A0A5C4NAS6</accession>
<dbReference type="AlphaFoldDB" id="A0A5C4NAS6"/>
<dbReference type="Proteomes" id="UP000305709">
    <property type="component" value="Unassembled WGS sequence"/>
</dbReference>
<proteinExistence type="predicted"/>
<name>A0A5C4NAS6_9RHOB</name>
<dbReference type="EMBL" id="VDFV01000052">
    <property type="protein sequence ID" value="TNC63130.1"/>
    <property type="molecule type" value="Genomic_DNA"/>
</dbReference>
<dbReference type="Gene3D" id="1.20.120.1490">
    <property type="match status" value="1"/>
</dbReference>
<comment type="caution">
    <text evidence="1">The sequence shown here is derived from an EMBL/GenBank/DDBJ whole genome shotgun (WGS) entry which is preliminary data.</text>
</comment>
<dbReference type="OrthoDB" id="7353511at2"/>
<evidence type="ECO:0000313" key="1">
    <source>
        <dbReference type="EMBL" id="TNC63130.1"/>
    </source>
</evidence>
<organism evidence="1 2">
    <name type="scientific">Rubellimicrobium roseum</name>
    <dbReference type="NCBI Taxonomy" id="687525"/>
    <lineage>
        <taxon>Bacteria</taxon>
        <taxon>Pseudomonadati</taxon>
        <taxon>Pseudomonadota</taxon>
        <taxon>Alphaproteobacteria</taxon>
        <taxon>Rhodobacterales</taxon>
        <taxon>Roseobacteraceae</taxon>
        <taxon>Rubellimicrobium</taxon>
    </lineage>
</organism>
<protein>
    <submittedName>
        <fullName evidence="1">Uncharacterized protein</fullName>
    </submittedName>
</protein>
<evidence type="ECO:0000313" key="2">
    <source>
        <dbReference type="Proteomes" id="UP000305709"/>
    </source>
</evidence>
<keyword evidence="2" id="KW-1185">Reference proteome</keyword>
<reference evidence="1 2" key="1">
    <citation type="submission" date="2019-06" db="EMBL/GenBank/DDBJ databases">
        <authorList>
            <person name="Jiang L."/>
        </authorList>
    </citation>
    <scope>NUCLEOTIDE SEQUENCE [LARGE SCALE GENOMIC DNA]</scope>
    <source>
        <strain evidence="1 2">YIM 48858</strain>
    </source>
</reference>
<sequence length="153" mass="16618">MEAREIKSLSGEDIEALREGRGWGLALAAELNGMPGPAHLLELKDELGLSEDQVRAIEAIHAEMRAEAIAAGERFMAAEAALDTAFAAGDLDEERLWHLIDAAEAARGDLRFVHLSRHLSTPPLLTRNQIRLYSELRGYGSGACSEAEGTQCH</sequence>
<gene>
    <name evidence="1" type="ORF">FHG71_19770</name>
</gene>